<organism evidence="1 2">
    <name type="scientific">Blattamonas nauphoetae</name>
    <dbReference type="NCBI Taxonomy" id="2049346"/>
    <lineage>
        <taxon>Eukaryota</taxon>
        <taxon>Metamonada</taxon>
        <taxon>Preaxostyla</taxon>
        <taxon>Oxymonadida</taxon>
        <taxon>Blattamonas</taxon>
    </lineage>
</organism>
<protein>
    <submittedName>
        <fullName evidence="1">Uncharacterized protein</fullName>
    </submittedName>
</protein>
<gene>
    <name evidence="1" type="ORF">BLNAU_20477</name>
</gene>
<evidence type="ECO:0000313" key="1">
    <source>
        <dbReference type="EMBL" id="KAK2944618.1"/>
    </source>
</evidence>
<sequence length="107" mass="11967">MCNPHRRVTVAVSDFKWRRVQLMVGFDYPQRLRAVDPKWDFTACFDKPRRAILTTLIHSGIIHDFISLCDVFSDCLGTGPLPDFGVLSSLSPTVASTTISLTHSALM</sequence>
<accession>A0ABQ9WYM0</accession>
<proteinExistence type="predicted"/>
<evidence type="ECO:0000313" key="2">
    <source>
        <dbReference type="Proteomes" id="UP001281761"/>
    </source>
</evidence>
<keyword evidence="2" id="KW-1185">Reference proteome</keyword>
<reference evidence="1 2" key="1">
    <citation type="journal article" date="2022" name="bioRxiv">
        <title>Genomics of Preaxostyla Flagellates Illuminates Evolutionary Transitions and the Path Towards Mitochondrial Loss.</title>
        <authorList>
            <person name="Novak L.V.F."/>
            <person name="Treitli S.C."/>
            <person name="Pyrih J."/>
            <person name="Halakuc P."/>
            <person name="Pipaliya S.V."/>
            <person name="Vacek V."/>
            <person name="Brzon O."/>
            <person name="Soukal P."/>
            <person name="Eme L."/>
            <person name="Dacks J.B."/>
            <person name="Karnkowska A."/>
            <person name="Elias M."/>
            <person name="Hampl V."/>
        </authorList>
    </citation>
    <scope>NUCLEOTIDE SEQUENCE [LARGE SCALE GENOMIC DNA]</scope>
    <source>
        <strain evidence="1">NAU3</strain>
        <tissue evidence="1">Gut</tissue>
    </source>
</reference>
<name>A0ABQ9WYM0_9EUKA</name>
<dbReference type="Proteomes" id="UP001281761">
    <property type="component" value="Unassembled WGS sequence"/>
</dbReference>
<dbReference type="EMBL" id="JARBJD010000291">
    <property type="protein sequence ID" value="KAK2944618.1"/>
    <property type="molecule type" value="Genomic_DNA"/>
</dbReference>
<comment type="caution">
    <text evidence="1">The sequence shown here is derived from an EMBL/GenBank/DDBJ whole genome shotgun (WGS) entry which is preliminary data.</text>
</comment>